<accession>A0A4R5E9Y6</accession>
<feature type="domain" description="Putative sensor" evidence="12">
    <location>
        <begin position="19"/>
        <end position="193"/>
    </location>
</feature>
<dbReference type="InterPro" id="IPR025828">
    <property type="entry name" value="Put_sensor_dom"/>
</dbReference>
<dbReference type="InterPro" id="IPR036890">
    <property type="entry name" value="HATPase_C_sf"/>
</dbReference>
<evidence type="ECO:0000256" key="7">
    <source>
        <dbReference type="ARBA" id="ARBA00022840"/>
    </source>
</evidence>
<name>A0A4R5E9Y6_9ACTN</name>
<feature type="domain" description="Signal transduction histidine kinase subgroup 3 dimerisation and phosphoacceptor" evidence="11">
    <location>
        <begin position="218"/>
        <end position="285"/>
    </location>
</feature>
<evidence type="ECO:0000313" key="13">
    <source>
        <dbReference type="EMBL" id="TDE29035.1"/>
    </source>
</evidence>
<dbReference type="CDD" id="cd16917">
    <property type="entry name" value="HATPase_UhpB-NarQ-NarX-like"/>
    <property type="match status" value="1"/>
</dbReference>
<dbReference type="PANTHER" id="PTHR24421">
    <property type="entry name" value="NITRATE/NITRITE SENSOR PROTEIN NARX-RELATED"/>
    <property type="match status" value="1"/>
</dbReference>
<dbReference type="Gene3D" id="1.20.5.1930">
    <property type="match status" value="1"/>
</dbReference>
<comment type="caution">
    <text evidence="13">The sequence shown here is derived from an EMBL/GenBank/DDBJ whole genome shotgun (WGS) entry which is preliminary data.</text>
</comment>
<keyword evidence="5" id="KW-0547">Nucleotide-binding</keyword>
<organism evidence="13 14">
    <name type="scientific">Nonomuraea mesophila</name>
    <dbReference type="NCBI Taxonomy" id="2530382"/>
    <lineage>
        <taxon>Bacteria</taxon>
        <taxon>Bacillati</taxon>
        <taxon>Actinomycetota</taxon>
        <taxon>Actinomycetes</taxon>
        <taxon>Streptosporangiales</taxon>
        <taxon>Streptosporangiaceae</taxon>
        <taxon>Nonomuraea</taxon>
    </lineage>
</organism>
<evidence type="ECO:0000259" key="12">
    <source>
        <dbReference type="Pfam" id="PF13796"/>
    </source>
</evidence>
<sequence>MSHVDLRPRLVASGRAIGHLAADFGIGLLALIAFAATLLVAALVPLGVGLVALPSLTSWTRTLASRQRRRIADLLGTPLRDGYQPLEGSLPHRIRVALTDPATPRDLAWLLVHGVAGTAAGYLALALPLFALNAVTVPLWWQAVPHASVLGYPIDSWPAALSGIAVGLGYGLLALVVPPPLATATARLGRVLLRPSGRERLAAVSAARAAALEAHELELTRIERDLHDETQNRLVTVLMSLGMLERSLAEAPEPARLLAVRAHEAASDALTTLRRVVRTIHPPVLTERGLDGAVAALAADSPVPCTVTIASFPRLPAAVETAAYFAVAEALTNLAKHSGAASAQVRLRIEAELLVVEVEDDGSGGALIVPGGGLAGIDRRVAAFNGRTVVTSPPGGPTMVRVELPCEW</sequence>
<evidence type="ECO:0000259" key="11">
    <source>
        <dbReference type="Pfam" id="PF07730"/>
    </source>
</evidence>
<keyword evidence="6 13" id="KW-0418">Kinase</keyword>
<keyword evidence="9" id="KW-0812">Transmembrane</keyword>
<evidence type="ECO:0000259" key="10">
    <source>
        <dbReference type="Pfam" id="PF02518"/>
    </source>
</evidence>
<dbReference type="AlphaFoldDB" id="A0A4R5E9Y6"/>
<evidence type="ECO:0000256" key="6">
    <source>
        <dbReference type="ARBA" id="ARBA00022777"/>
    </source>
</evidence>
<evidence type="ECO:0000256" key="1">
    <source>
        <dbReference type="ARBA" id="ARBA00000085"/>
    </source>
</evidence>
<dbReference type="InterPro" id="IPR050482">
    <property type="entry name" value="Sensor_HK_TwoCompSys"/>
</dbReference>
<dbReference type="GO" id="GO:0046983">
    <property type="term" value="F:protein dimerization activity"/>
    <property type="evidence" value="ECO:0007669"/>
    <property type="project" value="InterPro"/>
</dbReference>
<dbReference type="GO" id="GO:0016020">
    <property type="term" value="C:membrane"/>
    <property type="evidence" value="ECO:0007669"/>
    <property type="project" value="InterPro"/>
</dbReference>
<evidence type="ECO:0000256" key="3">
    <source>
        <dbReference type="ARBA" id="ARBA00022553"/>
    </source>
</evidence>
<feature type="domain" description="Histidine kinase/HSP90-like ATPase" evidence="10">
    <location>
        <begin position="320"/>
        <end position="406"/>
    </location>
</feature>
<dbReference type="EC" id="2.7.13.3" evidence="2"/>
<keyword evidence="14" id="KW-1185">Reference proteome</keyword>
<evidence type="ECO:0000256" key="8">
    <source>
        <dbReference type="ARBA" id="ARBA00023012"/>
    </source>
</evidence>
<keyword evidence="9" id="KW-1133">Transmembrane helix</keyword>
<dbReference type="Pfam" id="PF02518">
    <property type="entry name" value="HATPase_c"/>
    <property type="match status" value="1"/>
</dbReference>
<dbReference type="Pfam" id="PF07730">
    <property type="entry name" value="HisKA_3"/>
    <property type="match status" value="1"/>
</dbReference>
<keyword evidence="7" id="KW-0067">ATP-binding</keyword>
<dbReference type="GO" id="GO:0000155">
    <property type="term" value="F:phosphorelay sensor kinase activity"/>
    <property type="evidence" value="ECO:0007669"/>
    <property type="project" value="InterPro"/>
</dbReference>
<evidence type="ECO:0000256" key="9">
    <source>
        <dbReference type="SAM" id="Phobius"/>
    </source>
</evidence>
<evidence type="ECO:0000256" key="4">
    <source>
        <dbReference type="ARBA" id="ARBA00022679"/>
    </source>
</evidence>
<keyword evidence="8" id="KW-0902">Two-component regulatory system</keyword>
<reference evidence="13 14" key="1">
    <citation type="submission" date="2019-03" db="EMBL/GenBank/DDBJ databases">
        <title>Draft genome sequences of novel Actinobacteria.</title>
        <authorList>
            <person name="Sahin N."/>
            <person name="Ay H."/>
            <person name="Saygin H."/>
        </authorList>
    </citation>
    <scope>NUCLEOTIDE SEQUENCE [LARGE SCALE GENOMIC DNA]</scope>
    <source>
        <strain evidence="13 14">6K102</strain>
    </source>
</reference>
<keyword evidence="9" id="KW-0472">Membrane</keyword>
<gene>
    <name evidence="13" type="ORF">E1295_41995</name>
</gene>
<feature type="transmembrane region" description="Helical" evidence="9">
    <location>
        <begin position="157"/>
        <end position="177"/>
    </location>
</feature>
<dbReference type="GO" id="GO:0005524">
    <property type="term" value="F:ATP binding"/>
    <property type="evidence" value="ECO:0007669"/>
    <property type="project" value="UniProtKB-KW"/>
</dbReference>
<dbReference type="SUPFAM" id="SSF55874">
    <property type="entry name" value="ATPase domain of HSP90 chaperone/DNA topoisomerase II/histidine kinase"/>
    <property type="match status" value="1"/>
</dbReference>
<protein>
    <recommendedName>
        <fullName evidence="2">histidine kinase</fullName>
        <ecNumber evidence="2">2.7.13.3</ecNumber>
    </recommendedName>
</protein>
<dbReference type="Pfam" id="PF13796">
    <property type="entry name" value="Sensor"/>
    <property type="match status" value="1"/>
</dbReference>
<dbReference type="InterPro" id="IPR003594">
    <property type="entry name" value="HATPase_dom"/>
</dbReference>
<evidence type="ECO:0000256" key="5">
    <source>
        <dbReference type="ARBA" id="ARBA00022741"/>
    </source>
</evidence>
<keyword evidence="3" id="KW-0597">Phosphoprotein</keyword>
<comment type="catalytic activity">
    <reaction evidence="1">
        <text>ATP + protein L-histidine = ADP + protein N-phospho-L-histidine.</text>
        <dbReference type="EC" id="2.7.13.3"/>
    </reaction>
</comment>
<evidence type="ECO:0000313" key="14">
    <source>
        <dbReference type="Proteomes" id="UP000295136"/>
    </source>
</evidence>
<feature type="transmembrane region" description="Helical" evidence="9">
    <location>
        <begin position="20"/>
        <end position="53"/>
    </location>
</feature>
<keyword evidence="4" id="KW-0808">Transferase</keyword>
<dbReference type="Gene3D" id="3.30.565.10">
    <property type="entry name" value="Histidine kinase-like ATPase, C-terminal domain"/>
    <property type="match status" value="1"/>
</dbReference>
<dbReference type="InterPro" id="IPR011712">
    <property type="entry name" value="Sig_transdc_His_kin_sub3_dim/P"/>
</dbReference>
<dbReference type="Proteomes" id="UP000295136">
    <property type="component" value="Unassembled WGS sequence"/>
</dbReference>
<dbReference type="PANTHER" id="PTHR24421:SF10">
    <property type="entry name" value="NITRATE_NITRITE SENSOR PROTEIN NARQ"/>
    <property type="match status" value="1"/>
</dbReference>
<dbReference type="EMBL" id="SMLD01000201">
    <property type="protein sequence ID" value="TDE29035.1"/>
    <property type="molecule type" value="Genomic_DNA"/>
</dbReference>
<evidence type="ECO:0000256" key="2">
    <source>
        <dbReference type="ARBA" id="ARBA00012438"/>
    </source>
</evidence>
<proteinExistence type="predicted"/>